<feature type="chain" id="PRO_5035723020" evidence="1">
    <location>
        <begin position="16"/>
        <end position="269"/>
    </location>
</feature>
<name>A0A8S1UQD4_9CILI</name>
<evidence type="ECO:0000256" key="1">
    <source>
        <dbReference type="SAM" id="SignalP"/>
    </source>
</evidence>
<dbReference type="AlphaFoldDB" id="A0A8S1UQD4"/>
<dbReference type="Proteomes" id="UP000689195">
    <property type="component" value="Unassembled WGS sequence"/>
</dbReference>
<dbReference type="EMBL" id="CAJJDO010000046">
    <property type="protein sequence ID" value="CAD8166885.1"/>
    <property type="molecule type" value="Genomic_DNA"/>
</dbReference>
<proteinExistence type="predicted"/>
<gene>
    <name evidence="2" type="ORF">PPENT_87.1.T0460117</name>
</gene>
<dbReference type="OrthoDB" id="290122at2759"/>
<keyword evidence="1" id="KW-0732">Signal</keyword>
<evidence type="ECO:0000313" key="3">
    <source>
        <dbReference type="Proteomes" id="UP000689195"/>
    </source>
</evidence>
<protein>
    <submittedName>
        <fullName evidence="2">Uncharacterized protein</fullName>
    </submittedName>
</protein>
<reference evidence="2" key="1">
    <citation type="submission" date="2021-01" db="EMBL/GenBank/DDBJ databases">
        <authorList>
            <consortium name="Genoscope - CEA"/>
            <person name="William W."/>
        </authorList>
    </citation>
    <scope>NUCLEOTIDE SEQUENCE</scope>
</reference>
<sequence>MKLIILLTFILIVNSADIKACLCSNLYTEFDCSNAVSFQAASQDLFDVKVCIWLEGQCIDIIKDFDFPCNVLDEDTCNNIPSCAWQNLQCQKFTKCSDYTYEKSILSKSCDDINCLDNGTQCAFDLIGRSEQYCEDIAFEEDCSRIYLLYKKTLCNWNGSACVGQKLSSCSSLTEKQCLQANAQCAWKNNSCVKRTCEDGQYSFYQSEGVKLCSSYLDIETDQIMYCEINEDGQCGTSNPEDLDRRNCYSQSFQQYYWNPDNEECQMCS</sequence>
<accession>A0A8S1UQD4</accession>
<keyword evidence="3" id="KW-1185">Reference proteome</keyword>
<feature type="signal peptide" evidence="1">
    <location>
        <begin position="1"/>
        <end position="15"/>
    </location>
</feature>
<organism evidence="2 3">
    <name type="scientific">Paramecium pentaurelia</name>
    <dbReference type="NCBI Taxonomy" id="43138"/>
    <lineage>
        <taxon>Eukaryota</taxon>
        <taxon>Sar</taxon>
        <taxon>Alveolata</taxon>
        <taxon>Ciliophora</taxon>
        <taxon>Intramacronucleata</taxon>
        <taxon>Oligohymenophorea</taxon>
        <taxon>Peniculida</taxon>
        <taxon>Parameciidae</taxon>
        <taxon>Paramecium</taxon>
    </lineage>
</organism>
<evidence type="ECO:0000313" key="2">
    <source>
        <dbReference type="EMBL" id="CAD8166885.1"/>
    </source>
</evidence>
<comment type="caution">
    <text evidence="2">The sequence shown here is derived from an EMBL/GenBank/DDBJ whole genome shotgun (WGS) entry which is preliminary data.</text>
</comment>